<protein>
    <submittedName>
        <fullName evidence="2">Uncharacterized protein</fullName>
    </submittedName>
</protein>
<evidence type="ECO:0000313" key="2">
    <source>
        <dbReference type="EMBL" id="KAG2209609.1"/>
    </source>
</evidence>
<gene>
    <name evidence="2" type="ORF">INT45_003706</name>
</gene>
<evidence type="ECO:0000313" key="3">
    <source>
        <dbReference type="Proteomes" id="UP000646827"/>
    </source>
</evidence>
<dbReference type="Proteomes" id="UP000646827">
    <property type="component" value="Unassembled WGS sequence"/>
</dbReference>
<evidence type="ECO:0000256" key="1">
    <source>
        <dbReference type="SAM" id="MobiDB-lite"/>
    </source>
</evidence>
<keyword evidence="3" id="KW-1185">Reference proteome</keyword>
<feature type="compositionally biased region" description="Acidic residues" evidence="1">
    <location>
        <begin position="22"/>
        <end position="36"/>
    </location>
</feature>
<feature type="compositionally biased region" description="Basic and acidic residues" evidence="1">
    <location>
        <begin position="37"/>
        <end position="54"/>
    </location>
</feature>
<sequence>MNAGNSLVDLAAVRKRKRSELNDDNEDDSAENDNDSDIDKTDEDLPKRKTEPKKAVVVSRDNNSAQIWGPFAVDTIEALNC</sequence>
<dbReference type="AlphaFoldDB" id="A0A8H7RDW7"/>
<dbReference type="EMBL" id="JAEPRB010000975">
    <property type="protein sequence ID" value="KAG2209609.1"/>
    <property type="molecule type" value="Genomic_DNA"/>
</dbReference>
<comment type="caution">
    <text evidence="2">The sequence shown here is derived from an EMBL/GenBank/DDBJ whole genome shotgun (WGS) entry which is preliminary data.</text>
</comment>
<organism evidence="2 3">
    <name type="scientific">Circinella minor</name>
    <dbReference type="NCBI Taxonomy" id="1195481"/>
    <lineage>
        <taxon>Eukaryota</taxon>
        <taxon>Fungi</taxon>
        <taxon>Fungi incertae sedis</taxon>
        <taxon>Mucoromycota</taxon>
        <taxon>Mucoromycotina</taxon>
        <taxon>Mucoromycetes</taxon>
        <taxon>Mucorales</taxon>
        <taxon>Lichtheimiaceae</taxon>
        <taxon>Circinella</taxon>
    </lineage>
</organism>
<accession>A0A8H7RDW7</accession>
<proteinExistence type="predicted"/>
<dbReference type="OrthoDB" id="2289822at2759"/>
<feature type="region of interest" description="Disordered" evidence="1">
    <location>
        <begin position="1"/>
        <end position="58"/>
    </location>
</feature>
<name>A0A8H7RDW7_9FUNG</name>
<reference evidence="2 3" key="1">
    <citation type="submission" date="2020-12" db="EMBL/GenBank/DDBJ databases">
        <title>Metabolic potential, ecology and presence of endohyphal bacteria is reflected in genomic diversity of Mucoromycotina.</title>
        <authorList>
            <person name="Muszewska A."/>
            <person name="Okrasinska A."/>
            <person name="Steczkiewicz K."/>
            <person name="Drgas O."/>
            <person name="Orlowska M."/>
            <person name="Perlinska-Lenart U."/>
            <person name="Aleksandrzak-Piekarczyk T."/>
            <person name="Szatraj K."/>
            <person name="Zielenkiewicz U."/>
            <person name="Pilsyk S."/>
            <person name="Malc E."/>
            <person name="Mieczkowski P."/>
            <person name="Kruszewska J.S."/>
            <person name="Biernat P."/>
            <person name="Pawlowska J."/>
        </authorList>
    </citation>
    <scope>NUCLEOTIDE SEQUENCE [LARGE SCALE GENOMIC DNA]</scope>
    <source>
        <strain evidence="2 3">CBS 142.35</strain>
    </source>
</reference>